<evidence type="ECO:0000313" key="3">
    <source>
        <dbReference type="Proteomes" id="UP001220324"/>
    </source>
</evidence>
<dbReference type="Proteomes" id="UP001220324">
    <property type="component" value="Unassembled WGS sequence"/>
</dbReference>
<reference evidence="2 3" key="1">
    <citation type="journal article" date="2023" name="IMA Fungus">
        <title>Comparative genomic study of the Penicillium genus elucidates a diverse pangenome and 15 lateral gene transfer events.</title>
        <authorList>
            <person name="Petersen C."/>
            <person name="Sorensen T."/>
            <person name="Nielsen M.R."/>
            <person name="Sondergaard T.E."/>
            <person name="Sorensen J.L."/>
            <person name="Fitzpatrick D.A."/>
            <person name="Frisvad J.C."/>
            <person name="Nielsen K.L."/>
        </authorList>
    </citation>
    <scope>NUCLEOTIDE SEQUENCE [LARGE SCALE GENOMIC DNA]</scope>
    <source>
        <strain evidence="2 3">IBT 35679</strain>
    </source>
</reference>
<dbReference type="PANTHER" id="PTHR28199:SF1">
    <property type="entry name" value="PROCESSING OF GAS1 AND ALP PROTEIN 2"/>
    <property type="match status" value="1"/>
</dbReference>
<sequence>MAEPQADMSDVAAEAAADFFNQIFGVIIEAICRFGRNLYNSFAEVSFGRWTKVIGSVIFYILIRPYIEKLFKWLYDRDRRKEKEKKEKEKAALNGKKAKKSANSLRAGETGKVLGEVETEDELEEGEENLALASGVPEWNKMARKRQKKYLKNLEKQNGKRAEDLSEEQVLELLDWSESENEEDKKKA</sequence>
<evidence type="ECO:0008006" key="4">
    <source>
        <dbReference type="Google" id="ProtNLM"/>
    </source>
</evidence>
<evidence type="ECO:0000313" key="2">
    <source>
        <dbReference type="EMBL" id="KAJ5541075.1"/>
    </source>
</evidence>
<feature type="region of interest" description="Disordered" evidence="1">
    <location>
        <begin position="84"/>
        <end position="126"/>
    </location>
</feature>
<dbReference type="Pfam" id="PF07543">
    <property type="entry name" value="PGA2"/>
    <property type="match status" value="1"/>
</dbReference>
<dbReference type="PANTHER" id="PTHR28199">
    <property type="entry name" value="PROCESSING OF GAS1 AND ALP PROTEIN 2"/>
    <property type="match status" value="1"/>
</dbReference>
<accession>A0AAD6CYF5</accession>
<keyword evidence="3" id="KW-1185">Reference proteome</keyword>
<feature type="compositionally biased region" description="Acidic residues" evidence="1">
    <location>
        <begin position="117"/>
        <end position="126"/>
    </location>
</feature>
<proteinExistence type="predicted"/>
<protein>
    <recommendedName>
        <fullName evidence="4">Processing of GAS1 and ALP protein 2</fullName>
    </recommendedName>
</protein>
<dbReference type="GO" id="GO:0015031">
    <property type="term" value="P:protein transport"/>
    <property type="evidence" value="ECO:0007669"/>
    <property type="project" value="TreeGrafter"/>
</dbReference>
<dbReference type="EMBL" id="JAQIZZ010000005">
    <property type="protein sequence ID" value="KAJ5541075.1"/>
    <property type="molecule type" value="Genomic_DNA"/>
</dbReference>
<dbReference type="AlphaFoldDB" id="A0AAD6CYF5"/>
<organism evidence="2 3">
    <name type="scientific">Penicillium frequentans</name>
    <dbReference type="NCBI Taxonomy" id="3151616"/>
    <lineage>
        <taxon>Eukaryota</taxon>
        <taxon>Fungi</taxon>
        <taxon>Dikarya</taxon>
        <taxon>Ascomycota</taxon>
        <taxon>Pezizomycotina</taxon>
        <taxon>Eurotiomycetes</taxon>
        <taxon>Eurotiomycetidae</taxon>
        <taxon>Eurotiales</taxon>
        <taxon>Aspergillaceae</taxon>
        <taxon>Penicillium</taxon>
    </lineage>
</organism>
<comment type="caution">
    <text evidence="2">The sequence shown here is derived from an EMBL/GenBank/DDBJ whole genome shotgun (WGS) entry which is preliminary data.</text>
</comment>
<dbReference type="InterPro" id="IPR011431">
    <property type="entry name" value="Trafficking_Pga2"/>
</dbReference>
<evidence type="ECO:0000256" key="1">
    <source>
        <dbReference type="SAM" id="MobiDB-lite"/>
    </source>
</evidence>
<name>A0AAD6CYF5_9EURO</name>
<gene>
    <name evidence="2" type="ORF">N7494_006151</name>
</gene>